<comment type="caution">
    <text evidence="5">The sequence shown here is derived from an EMBL/GenBank/DDBJ whole genome shotgun (WGS) entry which is preliminary data.</text>
</comment>
<sequence length="165" mass="18763">MNQTELPRNFGDNDGIRTETKSLISSLPLDVDFQGEKLCKYQGCWYQYKTLQAVLDFQRNFKPLDTDKIVASYPNSGTTWLKALTVALLERSKGGRQSQLFTSDSPHGLVPFFELNLYLRSSAPDLTKLSPSSSPRLFSTHMPLHTLREPLKDTPCKIMYVCRNV</sequence>
<dbReference type="SUPFAM" id="SSF52540">
    <property type="entry name" value="P-loop containing nucleoside triphosphate hydrolases"/>
    <property type="match status" value="1"/>
</dbReference>
<accession>A0ABD0ZVH5</accession>
<proteinExistence type="inferred from homology"/>
<dbReference type="Proteomes" id="UP001558713">
    <property type="component" value="Unassembled WGS sequence"/>
</dbReference>
<dbReference type="EMBL" id="JBANAX010000730">
    <property type="protein sequence ID" value="KAL1195359.1"/>
    <property type="molecule type" value="Genomic_DNA"/>
</dbReference>
<keyword evidence="6" id="KW-1185">Reference proteome</keyword>
<dbReference type="InterPro" id="IPR027417">
    <property type="entry name" value="P-loop_NTPase"/>
</dbReference>
<evidence type="ECO:0000256" key="1">
    <source>
        <dbReference type="ARBA" id="ARBA00005771"/>
    </source>
</evidence>
<name>A0ABD0ZVH5_CARAN</name>
<feature type="domain" description="Sulfotransferase" evidence="4">
    <location>
        <begin position="65"/>
        <end position="164"/>
    </location>
</feature>
<dbReference type="EC" id="2.8.2.-" evidence="3"/>
<dbReference type="PANTHER" id="PTHR11783">
    <property type="entry name" value="SULFOTRANSFERASE SULT"/>
    <property type="match status" value="1"/>
</dbReference>
<gene>
    <name evidence="5" type="ORF">V5N11_021112</name>
</gene>
<dbReference type="AlphaFoldDB" id="A0ABD0ZVH5"/>
<evidence type="ECO:0000259" key="4">
    <source>
        <dbReference type="Pfam" id="PF00685"/>
    </source>
</evidence>
<dbReference type="GO" id="GO:0016740">
    <property type="term" value="F:transferase activity"/>
    <property type="evidence" value="ECO:0007669"/>
    <property type="project" value="UniProtKB-KW"/>
</dbReference>
<evidence type="ECO:0000256" key="3">
    <source>
        <dbReference type="RuleBase" id="RU361155"/>
    </source>
</evidence>
<dbReference type="Pfam" id="PF00685">
    <property type="entry name" value="Sulfotransfer_1"/>
    <property type="match status" value="1"/>
</dbReference>
<reference evidence="5 6" key="1">
    <citation type="submission" date="2024-04" db="EMBL/GenBank/DDBJ databases">
        <title>Genome assembly C_amara_ONT_v2.</title>
        <authorList>
            <person name="Yant L."/>
            <person name="Moore C."/>
            <person name="Slenker M."/>
        </authorList>
    </citation>
    <scope>NUCLEOTIDE SEQUENCE [LARGE SCALE GENOMIC DNA]</scope>
    <source>
        <tissue evidence="5">Leaf</tissue>
    </source>
</reference>
<evidence type="ECO:0000313" key="5">
    <source>
        <dbReference type="EMBL" id="KAL1195359.1"/>
    </source>
</evidence>
<dbReference type="Gene3D" id="3.40.50.300">
    <property type="entry name" value="P-loop containing nucleotide triphosphate hydrolases"/>
    <property type="match status" value="1"/>
</dbReference>
<evidence type="ECO:0000256" key="2">
    <source>
        <dbReference type="ARBA" id="ARBA00022679"/>
    </source>
</evidence>
<protein>
    <recommendedName>
        <fullName evidence="3">Sulfotransferase</fullName>
        <ecNumber evidence="3">2.8.2.-</ecNumber>
    </recommendedName>
</protein>
<comment type="similarity">
    <text evidence="1 3">Belongs to the sulfotransferase 1 family.</text>
</comment>
<dbReference type="InterPro" id="IPR000863">
    <property type="entry name" value="Sulfotransferase_dom"/>
</dbReference>
<evidence type="ECO:0000313" key="6">
    <source>
        <dbReference type="Proteomes" id="UP001558713"/>
    </source>
</evidence>
<keyword evidence="2 3" id="KW-0808">Transferase</keyword>
<organism evidence="5 6">
    <name type="scientific">Cardamine amara subsp. amara</name>
    <dbReference type="NCBI Taxonomy" id="228776"/>
    <lineage>
        <taxon>Eukaryota</taxon>
        <taxon>Viridiplantae</taxon>
        <taxon>Streptophyta</taxon>
        <taxon>Embryophyta</taxon>
        <taxon>Tracheophyta</taxon>
        <taxon>Spermatophyta</taxon>
        <taxon>Magnoliopsida</taxon>
        <taxon>eudicotyledons</taxon>
        <taxon>Gunneridae</taxon>
        <taxon>Pentapetalae</taxon>
        <taxon>rosids</taxon>
        <taxon>malvids</taxon>
        <taxon>Brassicales</taxon>
        <taxon>Brassicaceae</taxon>
        <taxon>Cardamineae</taxon>
        <taxon>Cardamine</taxon>
    </lineage>
</organism>